<sequence length="95" mass="10380">FILGSDVASAEAVGTRFDAPMLFRGLQRHLDGPATPFVFIERLPHLTSPTNIFLKERASGATLVRMVGDLQLDTLLGTEGETEILRVGLTLEEEI</sequence>
<accession>A0A0F9JS72</accession>
<comment type="caution">
    <text evidence="1">The sequence shown here is derived from an EMBL/GenBank/DDBJ whole genome shotgun (WGS) entry which is preliminary data.</text>
</comment>
<dbReference type="AlphaFoldDB" id="A0A0F9JS72"/>
<feature type="non-terminal residue" evidence="1">
    <location>
        <position position="1"/>
    </location>
</feature>
<name>A0A0F9JS72_9ZZZZ</name>
<proteinExistence type="predicted"/>
<reference evidence="1" key="1">
    <citation type="journal article" date="2015" name="Nature">
        <title>Complex archaea that bridge the gap between prokaryotes and eukaryotes.</title>
        <authorList>
            <person name="Spang A."/>
            <person name="Saw J.H."/>
            <person name="Jorgensen S.L."/>
            <person name="Zaremba-Niedzwiedzka K."/>
            <person name="Martijn J."/>
            <person name="Lind A.E."/>
            <person name="van Eijk R."/>
            <person name="Schleper C."/>
            <person name="Guy L."/>
            <person name="Ettema T.J."/>
        </authorList>
    </citation>
    <scope>NUCLEOTIDE SEQUENCE</scope>
</reference>
<dbReference type="EMBL" id="LAZR01015544">
    <property type="protein sequence ID" value="KKM08570.1"/>
    <property type="molecule type" value="Genomic_DNA"/>
</dbReference>
<protein>
    <submittedName>
        <fullName evidence="1">Uncharacterized protein</fullName>
    </submittedName>
</protein>
<organism evidence="1">
    <name type="scientific">marine sediment metagenome</name>
    <dbReference type="NCBI Taxonomy" id="412755"/>
    <lineage>
        <taxon>unclassified sequences</taxon>
        <taxon>metagenomes</taxon>
        <taxon>ecological metagenomes</taxon>
    </lineage>
</organism>
<evidence type="ECO:0000313" key="1">
    <source>
        <dbReference type="EMBL" id="KKM08570.1"/>
    </source>
</evidence>
<gene>
    <name evidence="1" type="ORF">LCGC14_1723640</name>
</gene>